<proteinExistence type="inferred from homology"/>
<feature type="region of interest" description="Disordered" evidence="2">
    <location>
        <begin position="99"/>
        <end position="160"/>
    </location>
</feature>
<comment type="similarity">
    <text evidence="1">Belongs to the OBAP family.</text>
</comment>
<keyword evidence="4" id="KW-1185">Reference proteome</keyword>
<organism evidence="3 4">
    <name type="scientific">Orbilia brochopaga</name>
    <dbReference type="NCBI Taxonomy" id="3140254"/>
    <lineage>
        <taxon>Eukaryota</taxon>
        <taxon>Fungi</taxon>
        <taxon>Dikarya</taxon>
        <taxon>Ascomycota</taxon>
        <taxon>Pezizomycotina</taxon>
        <taxon>Orbiliomycetes</taxon>
        <taxon>Orbiliales</taxon>
        <taxon>Orbiliaceae</taxon>
        <taxon>Orbilia</taxon>
    </lineage>
</organism>
<evidence type="ECO:0000313" key="3">
    <source>
        <dbReference type="EMBL" id="KAK6346924.1"/>
    </source>
</evidence>
<gene>
    <name evidence="3" type="ORF">TWF696_007024</name>
</gene>
<feature type="compositionally biased region" description="Basic and acidic residues" evidence="2">
    <location>
        <begin position="108"/>
        <end position="152"/>
    </location>
</feature>
<dbReference type="PANTHER" id="PTHR31360">
    <property type="match status" value="1"/>
</dbReference>
<comment type="caution">
    <text evidence="3">The sequence shown here is derived from an EMBL/GenBank/DDBJ whole genome shotgun (WGS) entry which is preliminary data.</text>
</comment>
<dbReference type="PANTHER" id="PTHR31360:SF0">
    <property type="entry name" value="OIL BODY-ASSOCIATED PROTEIN 1B"/>
    <property type="match status" value="1"/>
</dbReference>
<evidence type="ECO:0000256" key="1">
    <source>
        <dbReference type="ARBA" id="ARBA00009740"/>
    </source>
</evidence>
<dbReference type="Proteomes" id="UP001375240">
    <property type="component" value="Unassembled WGS sequence"/>
</dbReference>
<dbReference type="EMBL" id="JAVHNQ010000005">
    <property type="protein sequence ID" value="KAK6346924.1"/>
    <property type="molecule type" value="Genomic_DNA"/>
</dbReference>
<protein>
    <recommendedName>
        <fullName evidence="5">DUF1264-domain-containing protein</fullName>
    </recommendedName>
</protein>
<dbReference type="Pfam" id="PF06884">
    <property type="entry name" value="DUF1264"/>
    <property type="match status" value="1"/>
</dbReference>
<dbReference type="InterPro" id="IPR010686">
    <property type="entry name" value="OBAP-like"/>
</dbReference>
<evidence type="ECO:0000313" key="4">
    <source>
        <dbReference type="Proteomes" id="UP001375240"/>
    </source>
</evidence>
<sequence>MRQCLIYDSHEKDARLIGVEYMISEKIFSTLPDDEKKLWHTHNYEVKSGMLVMPQPSISPIPTPAWNTVEDAEMKEITKLYGKTYHLWQVDRDSNVPLGEPQLMGSYTKEDQVPPELKKELEDRDKALGVSTAEKKERRQGIKKSDTGKDPSVDIAWKRS</sequence>
<name>A0AAV9URC9_9PEZI</name>
<evidence type="ECO:0000256" key="2">
    <source>
        <dbReference type="SAM" id="MobiDB-lite"/>
    </source>
</evidence>
<evidence type="ECO:0008006" key="5">
    <source>
        <dbReference type="Google" id="ProtNLM"/>
    </source>
</evidence>
<reference evidence="3 4" key="1">
    <citation type="submission" date="2019-10" db="EMBL/GenBank/DDBJ databases">
        <authorList>
            <person name="Palmer J.M."/>
        </authorList>
    </citation>
    <scope>NUCLEOTIDE SEQUENCE [LARGE SCALE GENOMIC DNA]</scope>
    <source>
        <strain evidence="3 4">TWF696</strain>
    </source>
</reference>
<dbReference type="AlphaFoldDB" id="A0AAV9URC9"/>
<accession>A0AAV9URC9</accession>